<comment type="caution">
    <text evidence="2">The sequence shown here is derived from an EMBL/GenBank/DDBJ whole genome shotgun (WGS) entry which is preliminary data.</text>
</comment>
<evidence type="ECO:0000256" key="1">
    <source>
        <dbReference type="SAM" id="MobiDB-lite"/>
    </source>
</evidence>
<dbReference type="Proteomes" id="UP001501094">
    <property type="component" value="Unassembled WGS sequence"/>
</dbReference>
<organism evidence="2 3">
    <name type="scientific">Myceligenerans crystallogenes</name>
    <dbReference type="NCBI Taxonomy" id="316335"/>
    <lineage>
        <taxon>Bacteria</taxon>
        <taxon>Bacillati</taxon>
        <taxon>Actinomycetota</taxon>
        <taxon>Actinomycetes</taxon>
        <taxon>Micrococcales</taxon>
        <taxon>Promicromonosporaceae</taxon>
        <taxon>Myceligenerans</taxon>
    </lineage>
</organism>
<feature type="compositionally biased region" description="Low complexity" evidence="1">
    <location>
        <begin position="39"/>
        <end position="66"/>
    </location>
</feature>
<dbReference type="EMBL" id="BAAANL010000006">
    <property type="protein sequence ID" value="GAA1869510.1"/>
    <property type="molecule type" value="Genomic_DNA"/>
</dbReference>
<proteinExistence type="predicted"/>
<dbReference type="RefSeq" id="WP_344104458.1">
    <property type="nucleotide sequence ID" value="NZ_BAAANL010000006.1"/>
</dbReference>
<evidence type="ECO:0000313" key="3">
    <source>
        <dbReference type="Proteomes" id="UP001501094"/>
    </source>
</evidence>
<protein>
    <submittedName>
        <fullName evidence="2">Uncharacterized protein</fullName>
    </submittedName>
</protein>
<gene>
    <name evidence="2" type="ORF">GCM10009751_30410</name>
</gene>
<evidence type="ECO:0000313" key="2">
    <source>
        <dbReference type="EMBL" id="GAA1869510.1"/>
    </source>
</evidence>
<reference evidence="2 3" key="1">
    <citation type="journal article" date="2019" name="Int. J. Syst. Evol. Microbiol.">
        <title>The Global Catalogue of Microorganisms (GCM) 10K type strain sequencing project: providing services to taxonomists for standard genome sequencing and annotation.</title>
        <authorList>
            <consortium name="The Broad Institute Genomics Platform"/>
            <consortium name="The Broad Institute Genome Sequencing Center for Infectious Disease"/>
            <person name="Wu L."/>
            <person name="Ma J."/>
        </authorList>
    </citation>
    <scope>NUCLEOTIDE SEQUENCE [LARGE SCALE GENOMIC DNA]</scope>
    <source>
        <strain evidence="2 3">JCM 14326</strain>
    </source>
</reference>
<feature type="region of interest" description="Disordered" evidence="1">
    <location>
        <begin position="1"/>
        <end position="66"/>
    </location>
</feature>
<name>A0ABN2NIM8_9MICO</name>
<keyword evidence="3" id="KW-1185">Reference proteome</keyword>
<sequence>MHLFDRLRGLLAGPDPDPQPSRLDLLDGVTHREPPRVVAPEPSAPSASSSPASSMPTAAPSCVHRG</sequence>
<accession>A0ABN2NIM8</accession>